<reference evidence="4 5" key="1">
    <citation type="submission" date="2016-06" db="EMBL/GenBank/DDBJ databases">
        <authorList>
            <person name="Kjaerup R.B."/>
            <person name="Dalgaard T.S."/>
            <person name="Juul-Madsen H.R."/>
        </authorList>
    </citation>
    <scope>NUCLEOTIDE SEQUENCE [LARGE SCALE GENOMIC DNA]</scope>
    <source>
        <strain evidence="4 5">E2838</strain>
    </source>
</reference>
<dbReference type="AlphaFoldDB" id="A0A1A2W7W5"/>
<name>A0A1A2W7W5_MYCSC</name>
<evidence type="ECO:0000313" key="5">
    <source>
        <dbReference type="Proteomes" id="UP000092207"/>
    </source>
</evidence>
<gene>
    <name evidence="4" type="ORF">A5679_00405</name>
</gene>
<feature type="domain" description="PPE" evidence="3">
    <location>
        <begin position="2"/>
        <end position="160"/>
    </location>
</feature>
<evidence type="ECO:0000256" key="1">
    <source>
        <dbReference type="ARBA" id="ARBA00010652"/>
    </source>
</evidence>
<dbReference type="EMBL" id="LZJY01000057">
    <property type="protein sequence ID" value="OBI08948.1"/>
    <property type="molecule type" value="Genomic_DNA"/>
</dbReference>
<evidence type="ECO:0000256" key="2">
    <source>
        <dbReference type="SAM" id="MobiDB-lite"/>
    </source>
</evidence>
<protein>
    <recommendedName>
        <fullName evidence="3">PPE domain-containing protein</fullName>
    </recommendedName>
</protein>
<feature type="region of interest" description="Disordered" evidence="2">
    <location>
        <begin position="348"/>
        <end position="386"/>
    </location>
</feature>
<comment type="caution">
    <text evidence="4">The sequence shown here is derived from an EMBL/GenBank/DDBJ whole genome shotgun (WGS) entry which is preliminary data.</text>
</comment>
<proteinExistence type="inferred from homology"/>
<organism evidence="4 5">
    <name type="scientific">Mycobacterium scrofulaceum</name>
    <dbReference type="NCBI Taxonomy" id="1783"/>
    <lineage>
        <taxon>Bacteria</taxon>
        <taxon>Bacillati</taxon>
        <taxon>Actinomycetota</taxon>
        <taxon>Actinomycetes</taxon>
        <taxon>Mycobacteriales</taxon>
        <taxon>Mycobacteriaceae</taxon>
        <taxon>Mycobacterium</taxon>
    </lineage>
</organism>
<dbReference type="GO" id="GO:0052572">
    <property type="term" value="P:response to host immune response"/>
    <property type="evidence" value="ECO:0007669"/>
    <property type="project" value="TreeGrafter"/>
</dbReference>
<comment type="similarity">
    <text evidence="1">Belongs to the mycobacterial PPE family.</text>
</comment>
<accession>A0A1A2W7W5</accession>
<evidence type="ECO:0000313" key="4">
    <source>
        <dbReference type="EMBL" id="OBI08948.1"/>
    </source>
</evidence>
<dbReference type="PANTHER" id="PTHR46766">
    <property type="entry name" value="GLUTAMINE-RICH PROTEIN 2"/>
    <property type="match status" value="1"/>
</dbReference>
<dbReference type="Pfam" id="PF00823">
    <property type="entry name" value="PPE"/>
    <property type="match status" value="1"/>
</dbReference>
<dbReference type="PANTHER" id="PTHR46766:SF1">
    <property type="entry name" value="GLUTAMINE-RICH PROTEIN 2"/>
    <property type="match status" value="1"/>
</dbReference>
<dbReference type="Proteomes" id="UP000092207">
    <property type="component" value="Unassembled WGS sequence"/>
</dbReference>
<dbReference type="Gene3D" id="1.20.1260.20">
    <property type="entry name" value="PPE superfamily"/>
    <property type="match status" value="1"/>
</dbReference>
<dbReference type="InterPro" id="IPR038332">
    <property type="entry name" value="PPE_sf"/>
</dbReference>
<evidence type="ECO:0000259" key="3">
    <source>
        <dbReference type="Pfam" id="PF00823"/>
    </source>
</evidence>
<dbReference type="InterPro" id="IPR000030">
    <property type="entry name" value="PPE_dom"/>
</dbReference>
<dbReference type="SUPFAM" id="SSF140459">
    <property type="entry name" value="PE/PPE dimer-like"/>
    <property type="match status" value="1"/>
</dbReference>
<sequence>MDFGLLPPEITSALIHSGPGAWSMIEAAGMWQELSAELEAAANSYTAELASLAGTWQGPSSIAMAQAFEPYLAWLRTTAAQCQEIAASVETVTAAFELTHWTVVHPSVVAANRARLAMLLATNFFGINAPAIAETEAEYNAMWVNNSTAMYRYGVTSLNAVKLSQFSAPPPVANPSGVSTQAAVLPAATGTTQTTANLLAASSTTNAGTIIDQLGVTPFDPNKGWFAYFSTWGNQFIAGGFPVNLLSYVAQINAAQALQGVGSDIGQGLAEGSAALGSAEMNLANAVNSGGLGLAPRGAMGVSVLVGKLSMPPATVGMLPGAQPPVQLAAAVSPLPPGGAQPSGLPMVPVRPPLGGKSGGAGRDYDDIEIGAELPGTVMKRPPSAG</sequence>
<dbReference type="RefSeq" id="WP_067301711.1">
    <property type="nucleotide sequence ID" value="NZ_LZJY01000057.1"/>
</dbReference>